<dbReference type="InterPro" id="IPR000014">
    <property type="entry name" value="PAS"/>
</dbReference>
<proteinExistence type="predicted"/>
<evidence type="ECO:0000256" key="3">
    <source>
        <dbReference type="ARBA" id="ARBA00022679"/>
    </source>
</evidence>
<dbReference type="PRINTS" id="PR00344">
    <property type="entry name" value="BCTRLSENSOR"/>
</dbReference>
<feature type="region of interest" description="Disordered" evidence="8">
    <location>
        <begin position="477"/>
        <end position="503"/>
    </location>
</feature>
<dbReference type="GO" id="GO:0004673">
    <property type="term" value="F:protein histidine kinase activity"/>
    <property type="evidence" value="ECO:0007669"/>
    <property type="project" value="UniProtKB-EC"/>
</dbReference>
<dbReference type="InterPro" id="IPR000700">
    <property type="entry name" value="PAS-assoc_C"/>
</dbReference>
<dbReference type="InterPro" id="IPR003594">
    <property type="entry name" value="HATPase_dom"/>
</dbReference>
<protein>
    <recommendedName>
        <fullName evidence="2">histidine kinase</fullName>
        <ecNumber evidence="2">2.7.13.3</ecNumber>
    </recommendedName>
</protein>
<dbReference type="GO" id="GO:0000160">
    <property type="term" value="P:phosphorelay signal transduction system"/>
    <property type="evidence" value="ECO:0007669"/>
    <property type="project" value="UniProtKB-KW"/>
</dbReference>
<dbReference type="Gene3D" id="3.30.565.10">
    <property type="entry name" value="Histidine kinase-like ATPase, C-terminal domain"/>
    <property type="match status" value="1"/>
</dbReference>
<dbReference type="Pfam" id="PF02518">
    <property type="entry name" value="HATPase_c"/>
    <property type="match status" value="1"/>
</dbReference>
<dbReference type="PANTHER" id="PTHR43065:SF46">
    <property type="entry name" value="C4-DICARBOXYLATE TRANSPORT SENSOR PROTEIN DCTB"/>
    <property type="match status" value="1"/>
</dbReference>
<dbReference type="PANTHER" id="PTHR43065">
    <property type="entry name" value="SENSOR HISTIDINE KINASE"/>
    <property type="match status" value="1"/>
</dbReference>
<keyword evidence="4" id="KW-0547">Nucleotide-binding</keyword>
<sequence>MPSRETVDAAEAAAHLTLRLAALERSLAARDKTIQALVTREKDRAGKRHSTFGVMEENAVLQQVVTQKTLELEVQNRKLEQTTSDLRETSRLLEVLLENTPVYIYFKDEQSRFVHFSQSLQNAVHAADAGVLKGKTDFDFFAPAYARETFADEQAILQSGEPIIGKAEKMQHADGRILWTLTTKMPWRNKDGRIIGTFGVSSDLTLIKATQAKLALAQTELLATARQAGMAEIATNVLHNVGNILNSVNVSADLVSSTLRTSRAQGLSRAVQLMHEHAADLGGFLTRDDKGRMLPAYLAQLAQALAAEQQGMAEELARLIRSVDHIKDVVATQQSYAGSSSIVEPVQIRDLAEDALRMNDGSLTRHQVSVVRDFAQTPVLRLDRARVLQILVNLISNAKHAMDGVEDRPHRLTLSIHVAGNADGSKNLRVCVSDEGEGISADNLTRIFAHGFTTRKAGHGFGLHSCALAARQMGGTLTAHSDGPGRGATFTLELPLDTTEGTP</sequence>
<dbReference type="NCBIfam" id="TIGR00229">
    <property type="entry name" value="sensory_box"/>
    <property type="match status" value="1"/>
</dbReference>
<dbReference type="RefSeq" id="WP_349279323.1">
    <property type="nucleotide sequence ID" value="NZ_CBCSCU010000005.1"/>
</dbReference>
<evidence type="ECO:0000259" key="9">
    <source>
        <dbReference type="PROSITE" id="PS50109"/>
    </source>
</evidence>
<evidence type="ECO:0000256" key="7">
    <source>
        <dbReference type="ARBA" id="ARBA00023012"/>
    </source>
</evidence>
<dbReference type="InterPro" id="IPR036890">
    <property type="entry name" value="HATPase_C_sf"/>
</dbReference>
<dbReference type="InterPro" id="IPR035965">
    <property type="entry name" value="PAS-like_dom_sf"/>
</dbReference>
<feature type="domain" description="PAC" evidence="10">
    <location>
        <begin position="164"/>
        <end position="216"/>
    </location>
</feature>
<dbReference type="SUPFAM" id="SSF55874">
    <property type="entry name" value="ATPase domain of HSP90 chaperone/DNA topoisomerase II/histidine kinase"/>
    <property type="match status" value="1"/>
</dbReference>
<name>A0AAU7LRC8_9BURK</name>
<dbReference type="SMART" id="SM00387">
    <property type="entry name" value="HATPase_c"/>
    <property type="match status" value="1"/>
</dbReference>
<dbReference type="GO" id="GO:0005524">
    <property type="term" value="F:ATP binding"/>
    <property type="evidence" value="ECO:0007669"/>
    <property type="project" value="UniProtKB-KW"/>
</dbReference>
<evidence type="ECO:0000256" key="1">
    <source>
        <dbReference type="ARBA" id="ARBA00000085"/>
    </source>
</evidence>
<evidence type="ECO:0000256" key="8">
    <source>
        <dbReference type="SAM" id="MobiDB-lite"/>
    </source>
</evidence>
<keyword evidence="6 11" id="KW-0067">ATP-binding</keyword>
<accession>A0AAU7LRC8</accession>
<dbReference type="Pfam" id="PF08448">
    <property type="entry name" value="PAS_4"/>
    <property type="match status" value="1"/>
</dbReference>
<dbReference type="AlphaFoldDB" id="A0AAU7LRC8"/>
<dbReference type="PROSITE" id="PS50113">
    <property type="entry name" value="PAC"/>
    <property type="match status" value="1"/>
</dbReference>
<dbReference type="PROSITE" id="PS50109">
    <property type="entry name" value="HIS_KIN"/>
    <property type="match status" value="1"/>
</dbReference>
<keyword evidence="5" id="KW-0418">Kinase</keyword>
<dbReference type="Gene3D" id="3.30.450.20">
    <property type="entry name" value="PAS domain"/>
    <property type="match status" value="1"/>
</dbReference>
<organism evidence="11">
    <name type="scientific">Polaromonas hydrogenivorans</name>
    <dbReference type="NCBI Taxonomy" id="335476"/>
    <lineage>
        <taxon>Bacteria</taxon>
        <taxon>Pseudomonadati</taxon>
        <taxon>Pseudomonadota</taxon>
        <taxon>Betaproteobacteria</taxon>
        <taxon>Burkholderiales</taxon>
        <taxon>Comamonadaceae</taxon>
        <taxon>Polaromonas</taxon>
    </lineage>
</organism>
<dbReference type="InterPro" id="IPR013656">
    <property type="entry name" value="PAS_4"/>
</dbReference>
<dbReference type="SUPFAM" id="SSF55785">
    <property type="entry name" value="PYP-like sensor domain (PAS domain)"/>
    <property type="match status" value="1"/>
</dbReference>
<evidence type="ECO:0000256" key="6">
    <source>
        <dbReference type="ARBA" id="ARBA00022840"/>
    </source>
</evidence>
<evidence type="ECO:0000256" key="5">
    <source>
        <dbReference type="ARBA" id="ARBA00022777"/>
    </source>
</evidence>
<dbReference type="InterPro" id="IPR004358">
    <property type="entry name" value="Sig_transdc_His_kin-like_C"/>
</dbReference>
<feature type="domain" description="Histidine kinase" evidence="9">
    <location>
        <begin position="272"/>
        <end position="498"/>
    </location>
</feature>
<evidence type="ECO:0000313" key="11">
    <source>
        <dbReference type="EMBL" id="XBP70170.1"/>
    </source>
</evidence>
<dbReference type="EMBL" id="CP157675">
    <property type="protein sequence ID" value="XBP70170.1"/>
    <property type="molecule type" value="Genomic_DNA"/>
</dbReference>
<evidence type="ECO:0000259" key="10">
    <source>
        <dbReference type="PROSITE" id="PS50113"/>
    </source>
</evidence>
<evidence type="ECO:0000256" key="2">
    <source>
        <dbReference type="ARBA" id="ARBA00012438"/>
    </source>
</evidence>
<dbReference type="EC" id="2.7.13.3" evidence="2"/>
<gene>
    <name evidence="11" type="ORF">ABLV49_20260</name>
</gene>
<keyword evidence="7" id="KW-0902">Two-component regulatory system</keyword>
<keyword evidence="3" id="KW-0808">Transferase</keyword>
<reference evidence="11" key="1">
    <citation type="submission" date="2024-05" db="EMBL/GenBank/DDBJ databases">
        <authorList>
            <person name="Bunk B."/>
            <person name="Swiderski J."/>
            <person name="Sproer C."/>
            <person name="Thiel V."/>
        </authorList>
    </citation>
    <scope>NUCLEOTIDE SEQUENCE</scope>
    <source>
        <strain evidence="11">DSM 17735</strain>
    </source>
</reference>
<comment type="catalytic activity">
    <reaction evidence="1">
        <text>ATP + protein L-histidine = ADP + protein N-phospho-L-histidine.</text>
        <dbReference type="EC" id="2.7.13.3"/>
    </reaction>
</comment>
<evidence type="ECO:0000256" key="4">
    <source>
        <dbReference type="ARBA" id="ARBA00022741"/>
    </source>
</evidence>
<dbReference type="InterPro" id="IPR005467">
    <property type="entry name" value="His_kinase_dom"/>
</dbReference>